<organism evidence="2 3">
    <name type="scientific">Oceanipulchritudo coccoides</name>
    <dbReference type="NCBI Taxonomy" id="2706888"/>
    <lineage>
        <taxon>Bacteria</taxon>
        <taxon>Pseudomonadati</taxon>
        <taxon>Verrucomicrobiota</taxon>
        <taxon>Opitutia</taxon>
        <taxon>Puniceicoccales</taxon>
        <taxon>Oceanipulchritudinaceae</taxon>
        <taxon>Oceanipulchritudo</taxon>
    </lineage>
</organism>
<dbReference type="Proteomes" id="UP000478417">
    <property type="component" value="Unassembled WGS sequence"/>
</dbReference>
<reference evidence="2 3" key="1">
    <citation type="submission" date="2020-02" db="EMBL/GenBank/DDBJ databases">
        <title>Albibacoteraceae fam. nov., the first described family within the subdivision 4 Verrucomicrobia.</title>
        <authorList>
            <person name="Xi F."/>
        </authorList>
    </citation>
    <scope>NUCLEOTIDE SEQUENCE [LARGE SCALE GENOMIC DNA]</scope>
    <source>
        <strain evidence="2 3">CK1056</strain>
    </source>
</reference>
<dbReference type="RefSeq" id="WP_163964833.1">
    <property type="nucleotide sequence ID" value="NZ_JAAGNX010000002.1"/>
</dbReference>
<accession>A0A6B2M348</accession>
<comment type="caution">
    <text evidence="2">The sequence shown here is derived from an EMBL/GenBank/DDBJ whole genome shotgun (WGS) entry which is preliminary data.</text>
</comment>
<evidence type="ECO:0000256" key="1">
    <source>
        <dbReference type="SAM" id="Phobius"/>
    </source>
</evidence>
<sequence length="241" mass="26491">MKRILTLAFVSILGGLVVHIGVFYFIRIEFPSPRSAPEDPVQVHYVGNSGIRVNPALGEQAFLQDSAPLFMPTKWNLVSQMDDVASLREATEVFSQYEPILTLPDSSPATISLPPFGSAPPEIALPAGPAFYLSRFGRQPTAPLPSIVSETSLQSIPLGERVDHSLRVSALPDSLRQLSPEALWPPIRFYLHLVHEIPLGKPVISGSSGFTDWDQALQGYIGSLDYYRGLPSGYYRITVYP</sequence>
<evidence type="ECO:0000313" key="3">
    <source>
        <dbReference type="Proteomes" id="UP000478417"/>
    </source>
</evidence>
<keyword evidence="1" id="KW-0812">Transmembrane</keyword>
<evidence type="ECO:0000313" key="2">
    <source>
        <dbReference type="EMBL" id="NDV62629.1"/>
    </source>
</evidence>
<keyword evidence="1" id="KW-0472">Membrane</keyword>
<dbReference type="EMBL" id="JAAGNX010000002">
    <property type="protein sequence ID" value="NDV62629.1"/>
    <property type="molecule type" value="Genomic_DNA"/>
</dbReference>
<keyword evidence="1" id="KW-1133">Transmembrane helix</keyword>
<dbReference type="AlphaFoldDB" id="A0A6B2M348"/>
<protein>
    <submittedName>
        <fullName evidence="2">Uncharacterized protein</fullName>
    </submittedName>
</protein>
<name>A0A6B2M348_9BACT</name>
<feature type="transmembrane region" description="Helical" evidence="1">
    <location>
        <begin position="7"/>
        <end position="26"/>
    </location>
</feature>
<gene>
    <name evidence="2" type="ORF">G0Q06_09215</name>
</gene>
<proteinExistence type="predicted"/>
<keyword evidence="3" id="KW-1185">Reference proteome</keyword>